<keyword evidence="1" id="KW-0812">Transmembrane</keyword>
<dbReference type="EMBL" id="FR746099">
    <property type="protein sequence ID" value="CCC41482.1"/>
    <property type="molecule type" value="Genomic_DNA"/>
</dbReference>
<feature type="transmembrane region" description="Helical" evidence="1">
    <location>
        <begin position="31"/>
        <end position="53"/>
    </location>
</feature>
<feature type="transmembrane region" description="Helical" evidence="1">
    <location>
        <begin position="65"/>
        <end position="86"/>
    </location>
</feature>
<keyword evidence="1" id="KW-0472">Membrane</keyword>
<dbReference type="HOGENOM" id="CLU_2447619_0_0_2"/>
<name>G0LN12_HALWC</name>
<sequence>MNRRSGLALSMLVMSLWMGQTALTESGLFSVAWGVASITLTCLSGTILAGVYEPEAIPDEELSPLASRILVAMLLIGGVASFLLFLPSI</sequence>
<gene>
    <name evidence="2" type="ordered locus">Hqrw_3744</name>
</gene>
<dbReference type="AlphaFoldDB" id="G0LN12"/>
<protein>
    <submittedName>
        <fullName evidence="2">Uncharacterized protein</fullName>
    </submittedName>
</protein>
<proteinExistence type="predicted"/>
<evidence type="ECO:0000256" key="1">
    <source>
        <dbReference type="SAM" id="Phobius"/>
    </source>
</evidence>
<keyword evidence="1" id="KW-1133">Transmembrane helix</keyword>
<organism evidence="2 3">
    <name type="scientific">Haloquadratum walsbyi (strain DSM 16854 / JCM 12705 / C23)</name>
    <dbReference type="NCBI Taxonomy" id="768065"/>
    <lineage>
        <taxon>Archaea</taxon>
        <taxon>Methanobacteriati</taxon>
        <taxon>Methanobacteriota</taxon>
        <taxon>Stenosarchaea group</taxon>
        <taxon>Halobacteria</taxon>
        <taxon>Halobacteriales</taxon>
        <taxon>Haloferacaceae</taxon>
        <taxon>Haloquadratum</taxon>
    </lineage>
</organism>
<evidence type="ECO:0000313" key="3">
    <source>
        <dbReference type="Proteomes" id="UP000007954"/>
    </source>
</evidence>
<evidence type="ECO:0000313" key="2">
    <source>
        <dbReference type="EMBL" id="CCC41482.1"/>
    </source>
</evidence>
<reference evidence="2 3" key="1">
    <citation type="journal article" date="2011" name="PLoS ONE">
        <title>Haloquadratum walsbyi: limited diversity in a global pond.</title>
        <authorList>
            <person name="Dyall-Smith M."/>
            <person name="Pfeiffer F."/>
            <person name="Klee K."/>
            <person name="Palm P."/>
            <person name="Gross K."/>
            <person name="Schuster S.C."/>
            <person name="Rampp M."/>
            <person name="Oesterhelt D."/>
        </authorList>
    </citation>
    <scope>NUCLEOTIDE SEQUENCE [LARGE SCALE GENOMIC DNA]</scope>
    <source>
        <strain evidence="3">DSM 16854 / JCM 12705 / C23</strain>
    </source>
</reference>
<dbReference type="KEGG" id="hwc:Hqrw_3744"/>
<dbReference type="OrthoDB" id="310233at2157"/>
<accession>G0LN12</accession>
<dbReference type="RefSeq" id="WP_014556845.1">
    <property type="nucleotide sequence ID" value="NC_017459.1"/>
</dbReference>
<dbReference type="Proteomes" id="UP000007954">
    <property type="component" value="Chromosome"/>
</dbReference>
<dbReference type="GeneID" id="12448597"/>